<dbReference type="InterPro" id="IPR016169">
    <property type="entry name" value="FAD-bd_PCMH_sub2"/>
</dbReference>
<feature type="domain" description="FAD-binding PCMH-type" evidence="5">
    <location>
        <begin position="39"/>
        <end position="218"/>
    </location>
</feature>
<dbReference type="InterPro" id="IPR016166">
    <property type="entry name" value="FAD-bd_PCMH"/>
</dbReference>
<dbReference type="RefSeq" id="WP_145202182.1">
    <property type="nucleotide sequence ID" value="NZ_CP036434.1"/>
</dbReference>
<keyword evidence="4 6" id="KW-0560">Oxidoreductase</keyword>
<evidence type="ECO:0000256" key="3">
    <source>
        <dbReference type="ARBA" id="ARBA00022827"/>
    </source>
</evidence>
<dbReference type="OrthoDB" id="9767256at2"/>
<dbReference type="Pfam" id="PF01565">
    <property type="entry name" value="FAD_binding_4"/>
    <property type="match status" value="1"/>
</dbReference>
<proteinExistence type="predicted"/>
<evidence type="ECO:0000313" key="6">
    <source>
        <dbReference type="EMBL" id="QDV08837.1"/>
    </source>
</evidence>
<dbReference type="GO" id="GO:0071949">
    <property type="term" value="F:FAD binding"/>
    <property type="evidence" value="ECO:0007669"/>
    <property type="project" value="InterPro"/>
</dbReference>
<dbReference type="PROSITE" id="PS51387">
    <property type="entry name" value="FAD_PCMH"/>
    <property type="match status" value="1"/>
</dbReference>
<dbReference type="InterPro" id="IPR036318">
    <property type="entry name" value="FAD-bd_PCMH-like_sf"/>
</dbReference>
<dbReference type="PANTHER" id="PTHR42934">
    <property type="entry name" value="GLYCOLATE OXIDASE SUBUNIT GLCD"/>
    <property type="match status" value="1"/>
</dbReference>
<keyword evidence="3" id="KW-0274">FAD</keyword>
<dbReference type="InterPro" id="IPR006094">
    <property type="entry name" value="Oxid_FAD_bind_N"/>
</dbReference>
<dbReference type="GO" id="GO:0016491">
    <property type="term" value="F:oxidoreductase activity"/>
    <property type="evidence" value="ECO:0007669"/>
    <property type="project" value="UniProtKB-KW"/>
</dbReference>
<evidence type="ECO:0000259" key="5">
    <source>
        <dbReference type="PROSITE" id="PS51387"/>
    </source>
</evidence>
<dbReference type="InterPro" id="IPR004113">
    <property type="entry name" value="FAD-bd_oxidored_4_C"/>
</dbReference>
<dbReference type="Proteomes" id="UP000320390">
    <property type="component" value="Chromosome"/>
</dbReference>
<protein>
    <submittedName>
        <fullName evidence="6">Putative FAD-linked oxidoreductase</fullName>
        <ecNumber evidence="6">1.-.-.-</ecNumber>
    </submittedName>
</protein>
<dbReference type="AlphaFoldDB" id="A0A518EXN3"/>
<dbReference type="Gene3D" id="1.10.45.10">
    <property type="entry name" value="Vanillyl-alcohol Oxidase, Chain A, domain 4"/>
    <property type="match status" value="1"/>
</dbReference>
<dbReference type="InterPro" id="IPR051914">
    <property type="entry name" value="FAD-linked_OxidoTrans_Type4"/>
</dbReference>
<dbReference type="PANTHER" id="PTHR42934:SF1">
    <property type="entry name" value="GLYCOLATE OXIDASE SUBUNIT GLCD"/>
    <property type="match status" value="1"/>
</dbReference>
<dbReference type="EC" id="1.-.-.-" evidence="6"/>
<dbReference type="EMBL" id="CP036434">
    <property type="protein sequence ID" value="QDV08837.1"/>
    <property type="molecule type" value="Genomic_DNA"/>
</dbReference>
<dbReference type="InterPro" id="IPR016164">
    <property type="entry name" value="FAD-linked_Oxase-like_C"/>
</dbReference>
<dbReference type="Gene3D" id="3.30.465.10">
    <property type="match status" value="1"/>
</dbReference>
<evidence type="ECO:0000313" key="7">
    <source>
        <dbReference type="Proteomes" id="UP000320390"/>
    </source>
</evidence>
<dbReference type="InterPro" id="IPR016171">
    <property type="entry name" value="Vanillyl_alc_oxidase_C-sub2"/>
</dbReference>
<sequence length="482" mass="51339">MPSLNRAQLRELTRIVGDRGVRSDAGARSAYESDGFMLERATPEVVVLPRTTEEAAAAVRILRDAGLVIVPRGAGTGLSGGARPIAGGAILGTARMRDVLEVNETDRYARVQAGVVNVHLTSACASAGLFYAPDPSSQTACTIGGNVGNNSGGPHGFRYGSTTRHVLGLTLVDSEGEITRIGGPFPDPRFGYDLLGPLVGSEGMLGLVTEVTVRLLPQPRCVETLLCLFEDLDACCDAVSEMIARRLEPSAIEILDRLTIEAVEASVLRAGYPSNAEAVLLIEVDGGADEVASTSEDLIAVATEFGAFDSRRTTDPVERKKLWTGRKGAFGAMGRIAPDLYVADVVAPRTRLREIVRVAAAACEERGLRLANVFHAGDGNLHPNISYDRRNADEVRRVLEAGEIIMQACVDAGGSLTGEHGVGVEKQKEMCMFFNDEDLDAMKALKSAFDPVGFWNPGKMIPVRGCREIHTKPLGDSVGVTP</sequence>
<reference evidence="6 7" key="1">
    <citation type="submission" date="2019-02" db="EMBL/GenBank/DDBJ databases">
        <title>Deep-cultivation of Planctomycetes and their phenomic and genomic characterization uncovers novel biology.</title>
        <authorList>
            <person name="Wiegand S."/>
            <person name="Jogler M."/>
            <person name="Boedeker C."/>
            <person name="Pinto D."/>
            <person name="Vollmers J."/>
            <person name="Rivas-Marin E."/>
            <person name="Kohn T."/>
            <person name="Peeters S.H."/>
            <person name="Heuer A."/>
            <person name="Rast P."/>
            <person name="Oberbeckmann S."/>
            <person name="Bunk B."/>
            <person name="Jeske O."/>
            <person name="Meyerdierks A."/>
            <person name="Storesund J.E."/>
            <person name="Kallscheuer N."/>
            <person name="Luecker S."/>
            <person name="Lage O.M."/>
            <person name="Pohl T."/>
            <person name="Merkel B.J."/>
            <person name="Hornburger P."/>
            <person name="Mueller R.-W."/>
            <person name="Bruemmer F."/>
            <person name="Labrenz M."/>
            <person name="Spormann A.M."/>
            <person name="Op den Camp H."/>
            <person name="Overmann J."/>
            <person name="Amann R."/>
            <person name="Jetten M.S.M."/>
            <person name="Mascher T."/>
            <person name="Medema M.H."/>
            <person name="Devos D.P."/>
            <person name="Kaster A.-K."/>
            <person name="Ovreas L."/>
            <person name="Rohde M."/>
            <person name="Galperin M.Y."/>
            <person name="Jogler C."/>
        </authorList>
    </citation>
    <scope>NUCLEOTIDE SEQUENCE [LARGE SCALE GENOMIC DNA]</scope>
    <source>
        <strain evidence="6 7">Poly30</strain>
    </source>
</reference>
<dbReference type="Pfam" id="PF02913">
    <property type="entry name" value="FAD-oxidase_C"/>
    <property type="match status" value="1"/>
</dbReference>
<evidence type="ECO:0000256" key="2">
    <source>
        <dbReference type="ARBA" id="ARBA00022630"/>
    </source>
</evidence>
<evidence type="ECO:0000256" key="1">
    <source>
        <dbReference type="ARBA" id="ARBA00001974"/>
    </source>
</evidence>
<gene>
    <name evidence="6" type="ORF">Poly30_43920</name>
</gene>
<keyword evidence="2" id="KW-0285">Flavoprotein</keyword>
<dbReference type="SUPFAM" id="SSF56176">
    <property type="entry name" value="FAD-binding/transporter-associated domain-like"/>
    <property type="match status" value="1"/>
</dbReference>
<comment type="cofactor">
    <cofactor evidence="1">
        <name>FAD</name>
        <dbReference type="ChEBI" id="CHEBI:57692"/>
    </cofactor>
</comment>
<organism evidence="6 7">
    <name type="scientific">Saltatorellus ferox</name>
    <dbReference type="NCBI Taxonomy" id="2528018"/>
    <lineage>
        <taxon>Bacteria</taxon>
        <taxon>Pseudomonadati</taxon>
        <taxon>Planctomycetota</taxon>
        <taxon>Planctomycetia</taxon>
        <taxon>Planctomycetia incertae sedis</taxon>
        <taxon>Saltatorellus</taxon>
    </lineage>
</organism>
<accession>A0A518EXN3</accession>
<dbReference type="Gene3D" id="3.30.70.2740">
    <property type="match status" value="1"/>
</dbReference>
<keyword evidence="7" id="KW-1185">Reference proteome</keyword>
<name>A0A518EXN3_9BACT</name>
<dbReference type="SUPFAM" id="SSF55103">
    <property type="entry name" value="FAD-linked oxidases, C-terminal domain"/>
    <property type="match status" value="1"/>
</dbReference>
<evidence type="ECO:0000256" key="4">
    <source>
        <dbReference type="ARBA" id="ARBA00023002"/>
    </source>
</evidence>